<evidence type="ECO:0000313" key="2">
    <source>
        <dbReference type="EMBL" id="KIJ41672.1"/>
    </source>
</evidence>
<proteinExistence type="predicted"/>
<dbReference type="HOGENOM" id="CLU_2086332_0_0_1"/>
<organism evidence="2 3">
    <name type="scientific">Sphaerobolus stellatus (strain SS14)</name>
    <dbReference type="NCBI Taxonomy" id="990650"/>
    <lineage>
        <taxon>Eukaryota</taxon>
        <taxon>Fungi</taxon>
        <taxon>Dikarya</taxon>
        <taxon>Basidiomycota</taxon>
        <taxon>Agaricomycotina</taxon>
        <taxon>Agaricomycetes</taxon>
        <taxon>Phallomycetidae</taxon>
        <taxon>Geastrales</taxon>
        <taxon>Sphaerobolaceae</taxon>
        <taxon>Sphaerobolus</taxon>
    </lineage>
</organism>
<gene>
    <name evidence="2" type="ORF">M422DRAFT_255287</name>
</gene>
<protein>
    <submittedName>
        <fullName evidence="2">Uncharacterized protein</fullName>
    </submittedName>
</protein>
<dbReference type="Proteomes" id="UP000054279">
    <property type="component" value="Unassembled WGS sequence"/>
</dbReference>
<evidence type="ECO:0000256" key="1">
    <source>
        <dbReference type="SAM" id="MobiDB-lite"/>
    </source>
</evidence>
<dbReference type="EMBL" id="KN837135">
    <property type="protein sequence ID" value="KIJ41672.1"/>
    <property type="molecule type" value="Genomic_DNA"/>
</dbReference>
<keyword evidence="3" id="KW-1185">Reference proteome</keyword>
<evidence type="ECO:0000313" key="3">
    <source>
        <dbReference type="Proteomes" id="UP000054279"/>
    </source>
</evidence>
<reference evidence="2 3" key="1">
    <citation type="submission" date="2014-06" db="EMBL/GenBank/DDBJ databases">
        <title>Evolutionary Origins and Diversification of the Mycorrhizal Mutualists.</title>
        <authorList>
            <consortium name="DOE Joint Genome Institute"/>
            <consortium name="Mycorrhizal Genomics Consortium"/>
            <person name="Kohler A."/>
            <person name="Kuo A."/>
            <person name="Nagy L.G."/>
            <person name="Floudas D."/>
            <person name="Copeland A."/>
            <person name="Barry K.W."/>
            <person name="Cichocki N."/>
            <person name="Veneault-Fourrey C."/>
            <person name="LaButti K."/>
            <person name="Lindquist E.A."/>
            <person name="Lipzen A."/>
            <person name="Lundell T."/>
            <person name="Morin E."/>
            <person name="Murat C."/>
            <person name="Riley R."/>
            <person name="Ohm R."/>
            <person name="Sun H."/>
            <person name="Tunlid A."/>
            <person name="Henrissat B."/>
            <person name="Grigoriev I.V."/>
            <person name="Hibbett D.S."/>
            <person name="Martin F."/>
        </authorList>
    </citation>
    <scope>NUCLEOTIDE SEQUENCE [LARGE SCALE GENOMIC DNA]</scope>
    <source>
        <strain evidence="2 3">SS14</strain>
    </source>
</reference>
<sequence>MTFIKTIGQPLQRTQPEEQVPSLPPLVMLTTTVYLTLAGLPEPTRTPESYPALQRAPHCTHAEMTEATEPTHGDSSVEMSTAVEASKVEMSEFHINPISSTTPSFHPNPHNVILALL</sequence>
<name>A0A0C9VJ98_SPHS4</name>
<dbReference type="AlphaFoldDB" id="A0A0C9VJ98"/>
<feature type="region of interest" description="Disordered" evidence="1">
    <location>
        <begin position="1"/>
        <end position="23"/>
    </location>
</feature>
<accession>A0A0C9VJ98</accession>